<dbReference type="PANTHER" id="PTHR33115:SF50">
    <property type="entry name" value="ARM REPEAT SUPERFAMILY PROTEIN"/>
    <property type="match status" value="1"/>
</dbReference>
<accession>A0A835AJE4</accession>
<protein>
    <submittedName>
        <fullName evidence="1">Uncharacterized protein</fullName>
    </submittedName>
</protein>
<evidence type="ECO:0000313" key="1">
    <source>
        <dbReference type="EMBL" id="KAF8660497.1"/>
    </source>
</evidence>
<dbReference type="OrthoDB" id="685634at2759"/>
<comment type="caution">
    <text evidence="1">The sequence shown here is derived from an EMBL/GenBank/DDBJ whole genome shotgun (WGS) entry which is preliminary data.</text>
</comment>
<name>A0A835AJE4_9POAL</name>
<sequence length="39" mass="4385">MGTLAFIWATVVLLGGFSTYLHKVDFWVITIIIFIQAAK</sequence>
<dbReference type="Proteomes" id="UP000636709">
    <property type="component" value="Unassembled WGS sequence"/>
</dbReference>
<dbReference type="EMBL" id="JACEFO010002440">
    <property type="protein sequence ID" value="KAF8660497.1"/>
    <property type="molecule type" value="Genomic_DNA"/>
</dbReference>
<gene>
    <name evidence="1" type="ORF">HU200_057647</name>
</gene>
<organism evidence="1 2">
    <name type="scientific">Digitaria exilis</name>
    <dbReference type="NCBI Taxonomy" id="1010633"/>
    <lineage>
        <taxon>Eukaryota</taxon>
        <taxon>Viridiplantae</taxon>
        <taxon>Streptophyta</taxon>
        <taxon>Embryophyta</taxon>
        <taxon>Tracheophyta</taxon>
        <taxon>Spermatophyta</taxon>
        <taxon>Magnoliopsida</taxon>
        <taxon>Liliopsida</taxon>
        <taxon>Poales</taxon>
        <taxon>Poaceae</taxon>
        <taxon>PACMAD clade</taxon>
        <taxon>Panicoideae</taxon>
        <taxon>Panicodae</taxon>
        <taxon>Paniceae</taxon>
        <taxon>Anthephorinae</taxon>
        <taxon>Digitaria</taxon>
    </lineage>
</organism>
<dbReference type="AlphaFoldDB" id="A0A835AJE4"/>
<evidence type="ECO:0000313" key="2">
    <source>
        <dbReference type="Proteomes" id="UP000636709"/>
    </source>
</evidence>
<reference evidence="1" key="1">
    <citation type="submission" date="2020-07" db="EMBL/GenBank/DDBJ databases">
        <title>Genome sequence and genetic diversity analysis of an under-domesticated orphan crop, white fonio (Digitaria exilis).</title>
        <authorList>
            <person name="Bennetzen J.L."/>
            <person name="Chen S."/>
            <person name="Ma X."/>
            <person name="Wang X."/>
            <person name="Yssel A.E.J."/>
            <person name="Chaluvadi S.R."/>
            <person name="Johnson M."/>
            <person name="Gangashetty P."/>
            <person name="Hamidou F."/>
            <person name="Sanogo M.D."/>
            <person name="Zwaenepoel A."/>
            <person name="Wallace J."/>
            <person name="Van De Peer Y."/>
            <person name="Van Deynze A."/>
        </authorList>
    </citation>
    <scope>NUCLEOTIDE SEQUENCE</scope>
    <source>
        <tissue evidence="1">Leaves</tissue>
    </source>
</reference>
<proteinExistence type="predicted"/>
<dbReference type="PANTHER" id="PTHR33115">
    <property type="entry name" value="ARM REPEAT SUPERFAMILY PROTEIN"/>
    <property type="match status" value="1"/>
</dbReference>
<keyword evidence="2" id="KW-1185">Reference proteome</keyword>